<evidence type="ECO:0000313" key="6">
    <source>
        <dbReference type="Proteomes" id="UP000240530"/>
    </source>
</evidence>
<reference evidence="5 6" key="1">
    <citation type="submission" date="2018-03" db="EMBL/GenBank/DDBJ databases">
        <title>Whole genome sequencing of Histamine producing bacteria.</title>
        <authorList>
            <person name="Butler K."/>
        </authorList>
    </citation>
    <scope>NUCLEOTIDE SEQUENCE [LARGE SCALE GENOMIC DNA]</scope>
    <source>
        <strain evidence="5 6">Res.4.1</strain>
    </source>
</reference>
<dbReference type="GO" id="GO:0008757">
    <property type="term" value="F:S-adenosylmethionine-dependent methyltransferase activity"/>
    <property type="evidence" value="ECO:0007669"/>
    <property type="project" value="InterPro"/>
</dbReference>
<dbReference type="EMBL" id="PYNS01000035">
    <property type="protein sequence ID" value="PSV07067.1"/>
    <property type="molecule type" value="Genomic_DNA"/>
</dbReference>
<dbReference type="InterPro" id="IPR013216">
    <property type="entry name" value="Methyltransf_11"/>
</dbReference>
<comment type="caution">
    <text evidence="5">The sequence shown here is derived from an EMBL/GenBank/DDBJ whole genome shotgun (WGS) entry which is preliminary data.</text>
</comment>
<evidence type="ECO:0000259" key="4">
    <source>
        <dbReference type="Pfam" id="PF08241"/>
    </source>
</evidence>
<evidence type="ECO:0000256" key="3">
    <source>
        <dbReference type="ARBA" id="ARBA00022679"/>
    </source>
</evidence>
<evidence type="ECO:0000313" key="5">
    <source>
        <dbReference type="EMBL" id="PSV07067.1"/>
    </source>
</evidence>
<dbReference type="SUPFAM" id="SSF53335">
    <property type="entry name" value="S-adenosyl-L-methionine-dependent methyltransferases"/>
    <property type="match status" value="1"/>
</dbReference>
<keyword evidence="2 5" id="KW-0489">Methyltransferase</keyword>
<dbReference type="InterPro" id="IPR051052">
    <property type="entry name" value="Diverse_substrate_MTase"/>
</dbReference>
<accession>A0A2T3KPZ1</accession>
<dbReference type="Proteomes" id="UP000240530">
    <property type="component" value="Unassembled WGS sequence"/>
</dbReference>
<dbReference type="CDD" id="cd02440">
    <property type="entry name" value="AdoMet_MTases"/>
    <property type="match status" value="1"/>
</dbReference>
<dbReference type="PANTHER" id="PTHR44942:SF4">
    <property type="entry name" value="METHYLTRANSFERASE TYPE 11 DOMAIN-CONTAINING PROTEIN"/>
    <property type="match status" value="1"/>
</dbReference>
<protein>
    <submittedName>
        <fullName evidence="5">SAM-dependent methyltransferase</fullName>
    </submittedName>
</protein>
<dbReference type="InterPro" id="IPR029063">
    <property type="entry name" value="SAM-dependent_MTases_sf"/>
</dbReference>
<dbReference type="RefSeq" id="WP_107186160.1">
    <property type="nucleotide sequence ID" value="NZ_PYNS01000035.1"/>
</dbReference>
<comment type="similarity">
    <text evidence="1">Belongs to the methyltransferase superfamily.</text>
</comment>
<dbReference type="GO" id="GO:0032259">
    <property type="term" value="P:methylation"/>
    <property type="evidence" value="ECO:0007669"/>
    <property type="project" value="UniProtKB-KW"/>
</dbReference>
<dbReference type="Gene3D" id="3.40.50.150">
    <property type="entry name" value="Vaccinia Virus protein VP39"/>
    <property type="match status" value="1"/>
</dbReference>
<keyword evidence="3 5" id="KW-0808">Transferase</keyword>
<evidence type="ECO:0000256" key="1">
    <source>
        <dbReference type="ARBA" id="ARBA00008361"/>
    </source>
</evidence>
<evidence type="ECO:0000256" key="2">
    <source>
        <dbReference type="ARBA" id="ARBA00022603"/>
    </source>
</evidence>
<dbReference type="PANTHER" id="PTHR44942">
    <property type="entry name" value="METHYLTRANSF_11 DOMAIN-CONTAINING PROTEIN"/>
    <property type="match status" value="1"/>
</dbReference>
<gene>
    <name evidence="5" type="ORF">C0W93_19985</name>
</gene>
<name>A0A2T3KPZ1_PHOLD</name>
<dbReference type="Pfam" id="PF08241">
    <property type="entry name" value="Methyltransf_11"/>
    <property type="match status" value="1"/>
</dbReference>
<organism evidence="5 6">
    <name type="scientific">Photobacterium leiognathi subsp. mandapamensis</name>
    <name type="common">Photobacterium mandapamensis</name>
    <dbReference type="NCBI Taxonomy" id="48408"/>
    <lineage>
        <taxon>Bacteria</taxon>
        <taxon>Pseudomonadati</taxon>
        <taxon>Pseudomonadota</taxon>
        <taxon>Gammaproteobacteria</taxon>
        <taxon>Vibrionales</taxon>
        <taxon>Vibrionaceae</taxon>
        <taxon>Photobacterium</taxon>
    </lineage>
</organism>
<feature type="domain" description="Methyltransferase type 11" evidence="4">
    <location>
        <begin position="44"/>
        <end position="138"/>
    </location>
</feature>
<proteinExistence type="inferred from homology"/>
<sequence length="232" mass="26101">MSELYSKHAVKYDQVIQANIYNAMYDFPTMKKLIGEVKGKDIIDLGCGSGVYANYFVQQQAGQVTCVDYSADMIELVKNKLGNRVNAYTHNVAEGLPFVAAQSADLVVSALMIHYLEDLAALCQEVHRVLKQGGEFVFSTHHPFADFECSHSGNYFEREFIRETWDTVGEPVEVAFYRRSLAEITQALTAHGFVITALSEGDVLKEAKAICEKTYQYLTTKPNFLFIQAIKR</sequence>
<dbReference type="AlphaFoldDB" id="A0A2T3KPZ1"/>